<evidence type="ECO:0000313" key="6">
    <source>
        <dbReference type="EMBL" id="CAG8472678.1"/>
    </source>
</evidence>
<keyword evidence="4 5" id="KW-0408">Iron</keyword>
<dbReference type="Pfam" id="PF00067">
    <property type="entry name" value="p450"/>
    <property type="match status" value="1"/>
</dbReference>
<dbReference type="PANTHER" id="PTHR24296">
    <property type="entry name" value="CYTOCHROME P450"/>
    <property type="match status" value="1"/>
</dbReference>
<feature type="binding site" description="axial binding residue" evidence="5">
    <location>
        <position position="436"/>
    </location>
    <ligand>
        <name>heme</name>
        <dbReference type="ChEBI" id="CHEBI:30413"/>
    </ligand>
    <ligandPart>
        <name>Fe</name>
        <dbReference type="ChEBI" id="CHEBI:18248"/>
    </ligandPart>
</feature>
<comment type="cofactor">
    <cofactor evidence="5">
        <name>heme</name>
        <dbReference type="ChEBI" id="CHEBI:30413"/>
    </cofactor>
</comment>
<dbReference type="OrthoDB" id="1470350at2759"/>
<evidence type="ECO:0000256" key="4">
    <source>
        <dbReference type="ARBA" id="ARBA00023004"/>
    </source>
</evidence>
<dbReference type="Gene3D" id="1.10.630.10">
    <property type="entry name" value="Cytochrome P450"/>
    <property type="match status" value="1"/>
</dbReference>
<evidence type="ECO:0000256" key="2">
    <source>
        <dbReference type="ARBA" id="ARBA00022723"/>
    </source>
</evidence>
<comment type="caution">
    <text evidence="6">The sequence shown here is derived from an EMBL/GenBank/DDBJ whole genome shotgun (WGS) entry which is preliminary data.</text>
</comment>
<evidence type="ECO:0000256" key="1">
    <source>
        <dbReference type="ARBA" id="ARBA00010617"/>
    </source>
</evidence>
<accession>A0A9N8Z4T4</accession>
<dbReference type="InterPro" id="IPR001128">
    <property type="entry name" value="Cyt_P450"/>
</dbReference>
<sequence>MLIFAIFITVIIYLICKYPDRAIGTPKFRKLPGPRGLPILGNLISQLLHVTRDKTSLQHTTSLYNKYGPIWTISLPGIGRVVGIDEPATLEYILKKNFDNYVKGDYLSSRMQDVLGHGIFATDGDVWKVQRKKASNIFKVRNFREIICKAFAEDGNLLLKILNSAANSEEELDLQGLFFRYTMDTFGKICFSRDFQCLSKPNEPNAFASAFDFAQSVIEHRFMSPFWKLTEAFTKQGRKFREAVKFLDDYAYDVIRERRTADPHGHTVNDLLGLFIREDMSDEELRDIFLNFMIAGRDTTAQALSWMFYRICTRPDVEERLLNEINTVLDGKAAPDYEDIHLMKYTEAVFLETLRLHPSVPRAAKVAVNDDVLPDGTFIPAGTVVSYHHYSMGKSKILWGDTAEEFRPERFLDANGDVRKISPFTFPVFNAGPRTCLGQQFASIEVLTVVSMVLKHFKIELKSKEEPLPGRSLTLPMAQPLLCRVLMKNQLLITSSFVHSRKYSIILDKEGPYHKLLKRKHTPSEKEFDKLSVFEQDIWASPYVAAIATPLRRCIYHDRLMPRHFLIRFIRLYDDKTNRLWLLPDITGKTYRDKRHGLAFYIRSRADVVSALTQEGKYKQIQSDAYWRPDMIHHVWRILLRDLKKEWDNIKTTVDNAGAKLCRTDLFIPMLRDNRNQQQYDVYSNSRHIPGLQCILVLDGQEESNTINDGRKQLPMIPSSPIGTPVSVGFVSSRTNQYSVQSNIMAYDIRKVWGKEGLNNIKNMLDEKYRDECRAVGVVRHVATKWFALALWKLLDYTE</sequence>
<dbReference type="GO" id="GO:0020037">
    <property type="term" value="F:heme binding"/>
    <property type="evidence" value="ECO:0007669"/>
    <property type="project" value="InterPro"/>
</dbReference>
<gene>
    <name evidence="6" type="ORF">PBRASI_LOCUS1149</name>
</gene>
<dbReference type="PRINTS" id="PR00463">
    <property type="entry name" value="EP450I"/>
</dbReference>
<dbReference type="Proteomes" id="UP000789739">
    <property type="component" value="Unassembled WGS sequence"/>
</dbReference>
<dbReference type="PROSITE" id="PS00086">
    <property type="entry name" value="CYTOCHROME_P450"/>
    <property type="match status" value="1"/>
</dbReference>
<keyword evidence="5" id="KW-0349">Heme</keyword>
<proteinExistence type="inferred from homology"/>
<dbReference type="InterPro" id="IPR017972">
    <property type="entry name" value="Cyt_P450_CS"/>
</dbReference>
<dbReference type="AlphaFoldDB" id="A0A9N8Z4T4"/>
<dbReference type="EMBL" id="CAJVPI010000070">
    <property type="protein sequence ID" value="CAG8472678.1"/>
    <property type="molecule type" value="Genomic_DNA"/>
</dbReference>
<comment type="similarity">
    <text evidence="1">Belongs to the cytochrome P450 family.</text>
</comment>
<organism evidence="6 7">
    <name type="scientific">Paraglomus brasilianum</name>
    <dbReference type="NCBI Taxonomy" id="144538"/>
    <lineage>
        <taxon>Eukaryota</taxon>
        <taxon>Fungi</taxon>
        <taxon>Fungi incertae sedis</taxon>
        <taxon>Mucoromycota</taxon>
        <taxon>Glomeromycotina</taxon>
        <taxon>Glomeromycetes</taxon>
        <taxon>Paraglomerales</taxon>
        <taxon>Paraglomeraceae</taxon>
        <taxon>Paraglomus</taxon>
    </lineage>
</organism>
<dbReference type="SUPFAM" id="SSF48264">
    <property type="entry name" value="Cytochrome P450"/>
    <property type="match status" value="1"/>
</dbReference>
<protein>
    <submittedName>
        <fullName evidence="6">11677_t:CDS:1</fullName>
    </submittedName>
</protein>
<name>A0A9N8Z4T4_9GLOM</name>
<dbReference type="GO" id="GO:0004497">
    <property type="term" value="F:monooxygenase activity"/>
    <property type="evidence" value="ECO:0007669"/>
    <property type="project" value="InterPro"/>
</dbReference>
<keyword evidence="2 5" id="KW-0479">Metal-binding</keyword>
<evidence type="ECO:0000313" key="7">
    <source>
        <dbReference type="Proteomes" id="UP000789739"/>
    </source>
</evidence>
<dbReference type="GO" id="GO:0005506">
    <property type="term" value="F:iron ion binding"/>
    <property type="evidence" value="ECO:0007669"/>
    <property type="project" value="InterPro"/>
</dbReference>
<keyword evidence="3" id="KW-0560">Oxidoreductase</keyword>
<dbReference type="InterPro" id="IPR036396">
    <property type="entry name" value="Cyt_P450_sf"/>
</dbReference>
<evidence type="ECO:0000256" key="5">
    <source>
        <dbReference type="PIRSR" id="PIRSR602401-1"/>
    </source>
</evidence>
<dbReference type="GO" id="GO:0006629">
    <property type="term" value="P:lipid metabolic process"/>
    <property type="evidence" value="ECO:0007669"/>
    <property type="project" value="UniProtKB-ARBA"/>
</dbReference>
<reference evidence="6" key="1">
    <citation type="submission" date="2021-06" db="EMBL/GenBank/DDBJ databases">
        <authorList>
            <person name="Kallberg Y."/>
            <person name="Tangrot J."/>
            <person name="Rosling A."/>
        </authorList>
    </citation>
    <scope>NUCLEOTIDE SEQUENCE</scope>
    <source>
        <strain evidence="6">BR232B</strain>
    </source>
</reference>
<dbReference type="GO" id="GO:0016705">
    <property type="term" value="F:oxidoreductase activity, acting on paired donors, with incorporation or reduction of molecular oxygen"/>
    <property type="evidence" value="ECO:0007669"/>
    <property type="project" value="InterPro"/>
</dbReference>
<evidence type="ECO:0000256" key="3">
    <source>
        <dbReference type="ARBA" id="ARBA00023002"/>
    </source>
</evidence>
<keyword evidence="7" id="KW-1185">Reference proteome</keyword>
<dbReference type="PRINTS" id="PR00385">
    <property type="entry name" value="P450"/>
</dbReference>
<dbReference type="InterPro" id="IPR002401">
    <property type="entry name" value="Cyt_P450_E_grp-I"/>
</dbReference>